<feature type="domain" description="PIN" evidence="1">
    <location>
        <begin position="3"/>
        <end position="121"/>
    </location>
</feature>
<dbReference type="InterPro" id="IPR052919">
    <property type="entry name" value="TA_system_RNase"/>
</dbReference>
<sequence length="127" mass="14923">MRYLIDTHIFISLINEDRNIDKRVISDIENPSNEKFISIASLWEIVIKVNIGKLTVTRNLNEMYDLIENLGISILEIQKHQLDKYLTLPLVHRDPFDRLIISQALANDLILITDDQYIRSYPNLKLF</sequence>
<dbReference type="InterPro" id="IPR029060">
    <property type="entry name" value="PIN-like_dom_sf"/>
</dbReference>
<dbReference type="Gene3D" id="3.40.50.1010">
    <property type="entry name" value="5'-nuclease"/>
    <property type="match status" value="1"/>
</dbReference>
<gene>
    <name evidence="2" type="ORF">IZT61_08235</name>
</gene>
<dbReference type="SUPFAM" id="SSF88723">
    <property type="entry name" value="PIN domain-like"/>
    <property type="match status" value="1"/>
</dbReference>
<dbReference type="InterPro" id="IPR041705">
    <property type="entry name" value="PIN_Sll0205"/>
</dbReference>
<dbReference type="AlphaFoldDB" id="A0A7S9L2D3"/>
<evidence type="ECO:0000313" key="3">
    <source>
        <dbReference type="Proteomes" id="UP000594759"/>
    </source>
</evidence>
<dbReference type="RefSeq" id="WP_196100681.1">
    <property type="nucleotide sequence ID" value="NZ_CP064939.1"/>
</dbReference>
<protein>
    <submittedName>
        <fullName evidence="2">Type II toxin-antitoxin system VapC family toxin</fullName>
    </submittedName>
</protein>
<evidence type="ECO:0000259" key="1">
    <source>
        <dbReference type="Pfam" id="PF01850"/>
    </source>
</evidence>
<accession>A0A7S9L2D3</accession>
<organism evidence="2 3">
    <name type="scientific">Pedobacter endophyticus</name>
    <dbReference type="NCBI Taxonomy" id="2789740"/>
    <lineage>
        <taxon>Bacteria</taxon>
        <taxon>Pseudomonadati</taxon>
        <taxon>Bacteroidota</taxon>
        <taxon>Sphingobacteriia</taxon>
        <taxon>Sphingobacteriales</taxon>
        <taxon>Sphingobacteriaceae</taxon>
        <taxon>Pedobacter</taxon>
    </lineage>
</organism>
<dbReference type="PANTHER" id="PTHR36173">
    <property type="entry name" value="RIBONUCLEASE VAPC16-RELATED"/>
    <property type="match status" value="1"/>
</dbReference>
<dbReference type="Pfam" id="PF01850">
    <property type="entry name" value="PIN"/>
    <property type="match status" value="1"/>
</dbReference>
<evidence type="ECO:0000313" key="2">
    <source>
        <dbReference type="EMBL" id="QPH41230.1"/>
    </source>
</evidence>
<keyword evidence="3" id="KW-1185">Reference proteome</keyword>
<dbReference type="KEGG" id="pex:IZT61_08235"/>
<dbReference type="EMBL" id="CP064939">
    <property type="protein sequence ID" value="QPH41230.1"/>
    <property type="molecule type" value="Genomic_DNA"/>
</dbReference>
<dbReference type="PANTHER" id="PTHR36173:SF2">
    <property type="entry name" value="RIBONUCLEASE VAPC16"/>
    <property type="match status" value="1"/>
</dbReference>
<name>A0A7S9L2D3_9SPHI</name>
<dbReference type="Proteomes" id="UP000594759">
    <property type="component" value="Chromosome"/>
</dbReference>
<dbReference type="InterPro" id="IPR002716">
    <property type="entry name" value="PIN_dom"/>
</dbReference>
<reference evidence="2 3" key="1">
    <citation type="submission" date="2020-11" db="EMBL/GenBank/DDBJ databases">
        <title>Pedobacter endophytica, an endophytic bacteria isolated form Carex pumila.</title>
        <authorList>
            <person name="Peng Y."/>
            <person name="Jiang L."/>
            <person name="Lee J."/>
        </authorList>
    </citation>
    <scope>NUCLEOTIDE SEQUENCE [LARGE SCALE GENOMIC DNA]</scope>
    <source>
        <strain evidence="2 3">JBR3-12</strain>
    </source>
</reference>
<proteinExistence type="predicted"/>
<dbReference type="CDD" id="cd09872">
    <property type="entry name" value="PIN_Sll0205-like"/>
    <property type="match status" value="1"/>
</dbReference>